<protein>
    <submittedName>
        <fullName evidence="2">Sulfotransferase</fullName>
    </submittedName>
</protein>
<dbReference type="InterPro" id="IPR011990">
    <property type="entry name" value="TPR-like_helical_dom_sf"/>
</dbReference>
<dbReference type="Gene3D" id="1.25.40.10">
    <property type="entry name" value="Tetratricopeptide repeat domain"/>
    <property type="match status" value="1"/>
</dbReference>
<evidence type="ECO:0000313" key="3">
    <source>
        <dbReference type="Proteomes" id="UP000663400"/>
    </source>
</evidence>
<evidence type="ECO:0000313" key="2">
    <source>
        <dbReference type="EMBL" id="QSX74978.1"/>
    </source>
</evidence>
<dbReference type="PANTHER" id="PTHR12788">
    <property type="entry name" value="PROTEIN-TYROSINE SULFOTRANSFERASE 2"/>
    <property type="match status" value="1"/>
</dbReference>
<dbReference type="InterPro" id="IPR027417">
    <property type="entry name" value="P-loop_NTPase"/>
</dbReference>
<accession>A0ABX7RA12</accession>
<dbReference type="Pfam" id="PF14559">
    <property type="entry name" value="TPR_19"/>
    <property type="match status" value="1"/>
</dbReference>
<dbReference type="RefSeq" id="WP_200604227.1">
    <property type="nucleotide sequence ID" value="NZ_CP071517.1"/>
</dbReference>
<organism evidence="2 3">
    <name type="scientific">Lysobacter arenosi</name>
    <dbReference type="NCBI Taxonomy" id="2795387"/>
    <lineage>
        <taxon>Bacteria</taxon>
        <taxon>Pseudomonadati</taxon>
        <taxon>Pseudomonadota</taxon>
        <taxon>Gammaproteobacteria</taxon>
        <taxon>Lysobacterales</taxon>
        <taxon>Lysobacteraceae</taxon>
        <taxon>Lysobacter</taxon>
    </lineage>
</organism>
<evidence type="ECO:0000256" key="1">
    <source>
        <dbReference type="ARBA" id="ARBA00022679"/>
    </source>
</evidence>
<dbReference type="InterPro" id="IPR026634">
    <property type="entry name" value="TPST-like"/>
</dbReference>
<proteinExistence type="predicted"/>
<name>A0ABX7RA12_9GAMM</name>
<dbReference type="SUPFAM" id="SSF48452">
    <property type="entry name" value="TPR-like"/>
    <property type="match status" value="1"/>
</dbReference>
<gene>
    <name evidence="2" type="ORF">HIV01_017885</name>
</gene>
<dbReference type="EMBL" id="CP071517">
    <property type="protein sequence ID" value="QSX74978.1"/>
    <property type="molecule type" value="Genomic_DNA"/>
</dbReference>
<reference evidence="2 3" key="1">
    <citation type="submission" date="2021-02" db="EMBL/GenBank/DDBJ databases">
        <title>Lysobacter arenosi sp. nov., isolated from soil of gangwondo yeongwol, south Korea.</title>
        <authorList>
            <person name="Kim K.R."/>
            <person name="Kim K.H."/>
            <person name="Jeon C.O."/>
        </authorList>
    </citation>
    <scope>NUCLEOTIDE SEQUENCE [LARGE SCALE GENOMIC DNA]</scope>
    <source>
        <strain evidence="2 3">R7</strain>
    </source>
</reference>
<sequence length="533" mass="59870">MTATLASLWQQGETYARQGQWAAALKAYDGVLGHDPGHVMAMLRASRVALSLGRYRDSREYAMRALASRPSGDEPVLTLARALRMFNEPLALLECVEHSRWRERKSAQWLTEIAMLVSTIGENTLAMELLDLAVQRDPKHPPTRYFRGVVQMFFGEMDASQQELELCIGQLPTYAQAHWVLSRLRKQTAEKNHVDRMQALIPRIPVGSDSRVYLAFAMHNELHDLGRYDESWQALDHACRVKRQLTPHDRDDARRMYEGLMKLCDAGFVTPDAQAQATPPPYVPVFIVGMHRSGSTLLEQLLAGHPDVADGGETYSFTSQMRYFGDHRNKGVLDAELVRRAAGIDYAQVGQRFYEHTAWRSQGRAVLTEKLPSNFLNLGFIARALPHARILHMVRDPLDTCFSNLRTMFSDVNTFSYDQRELAQWYGQYHRLMAHWHEVMPGRVLDVHYDRLVADPEGVMRGVLDFCGLPWNAAATTLDREGGGAVATASSPQMRGGIIKNRGAAWAPYEGKLAALIEGLAPYRAAASPDLPA</sequence>
<dbReference type="SUPFAM" id="SSF52540">
    <property type="entry name" value="P-loop containing nucleoside triphosphate hydrolases"/>
    <property type="match status" value="1"/>
</dbReference>
<keyword evidence="1" id="KW-0808">Transferase</keyword>
<dbReference type="Proteomes" id="UP000663400">
    <property type="component" value="Chromosome"/>
</dbReference>
<dbReference type="Pfam" id="PF13469">
    <property type="entry name" value="Sulfotransfer_3"/>
    <property type="match status" value="1"/>
</dbReference>
<keyword evidence="3" id="KW-1185">Reference proteome</keyword>
<dbReference type="PANTHER" id="PTHR12788:SF10">
    <property type="entry name" value="PROTEIN-TYROSINE SULFOTRANSFERASE"/>
    <property type="match status" value="1"/>
</dbReference>
<dbReference type="Gene3D" id="3.40.50.300">
    <property type="entry name" value="P-loop containing nucleotide triphosphate hydrolases"/>
    <property type="match status" value="1"/>
</dbReference>